<protein>
    <submittedName>
        <fullName evidence="1">Uncharacterized protein</fullName>
    </submittedName>
</protein>
<accession>A0A9W5KRD8</accession>
<proteinExistence type="predicted"/>
<dbReference type="AlphaFoldDB" id="A0A9W5KRD8"/>
<gene>
    <name evidence="1" type="ORF">IK5_05875</name>
</gene>
<organism evidence="1 2">
    <name type="scientific">Bacillus cereus VD154</name>
    <dbReference type="NCBI Taxonomy" id="1053238"/>
    <lineage>
        <taxon>Bacteria</taxon>
        <taxon>Bacillati</taxon>
        <taxon>Bacillota</taxon>
        <taxon>Bacilli</taxon>
        <taxon>Bacillales</taxon>
        <taxon>Bacillaceae</taxon>
        <taxon>Bacillus</taxon>
        <taxon>Bacillus cereus group</taxon>
    </lineage>
</organism>
<sequence>MKSVNKALIITVLTLQLPMSGGKALTSPKYDSMEGTVVYDRERIIASIDKQLININKGQVKTKEALILNANIEDIQALIQFKQLFYEELIIIYLLRIQEIDQSGVTLNTITEINPHILEEAR</sequence>
<comment type="caution">
    <text evidence="1">The sequence shown here is derived from an EMBL/GenBank/DDBJ whole genome shotgun (WGS) entry which is preliminary data.</text>
</comment>
<dbReference type="Proteomes" id="UP000006967">
    <property type="component" value="Unassembled WGS sequence"/>
</dbReference>
<dbReference type="EMBL" id="AHFG01000091">
    <property type="protein sequence ID" value="EJR63031.1"/>
    <property type="molecule type" value="Genomic_DNA"/>
</dbReference>
<dbReference type="InterPro" id="IPR036928">
    <property type="entry name" value="AS_sf"/>
</dbReference>
<dbReference type="Gene3D" id="3.90.1300.10">
    <property type="entry name" value="Amidase signature (AS) domain"/>
    <property type="match status" value="1"/>
</dbReference>
<evidence type="ECO:0000313" key="1">
    <source>
        <dbReference type="EMBL" id="EJR63031.1"/>
    </source>
</evidence>
<evidence type="ECO:0000313" key="2">
    <source>
        <dbReference type="Proteomes" id="UP000006967"/>
    </source>
</evidence>
<name>A0A9W5KRD8_BACCE</name>
<reference evidence="1 2" key="1">
    <citation type="submission" date="2012-04" db="EMBL/GenBank/DDBJ databases">
        <title>The Genome Sequence of Bacillus cereus VD154.</title>
        <authorList>
            <consortium name="The Broad Institute Genome Sequencing Platform"/>
            <consortium name="The Broad Institute Genome Sequencing Center for Infectious Disease"/>
            <person name="Feldgarden M."/>
            <person name="Van der Auwera G.A."/>
            <person name="Mahillon J."/>
            <person name="Duprez V."/>
            <person name="Timmery S."/>
            <person name="Mattelet C."/>
            <person name="Dierick K."/>
            <person name="Sun M."/>
            <person name="Yu Z."/>
            <person name="Zhu L."/>
            <person name="Hu X."/>
            <person name="Shank E.B."/>
            <person name="Swiecicka I."/>
            <person name="Hansen B.M."/>
            <person name="Andrup L."/>
            <person name="Young S.K."/>
            <person name="Zeng Q."/>
            <person name="Gargeya S."/>
            <person name="Fitzgerald M."/>
            <person name="Haas B."/>
            <person name="Abouelleil A."/>
            <person name="Alvarado L."/>
            <person name="Arachchi H.M."/>
            <person name="Berlin A."/>
            <person name="Chapman S.B."/>
            <person name="Goldberg J."/>
            <person name="Griggs A."/>
            <person name="Gujja S."/>
            <person name="Hansen M."/>
            <person name="Howarth C."/>
            <person name="Imamovic A."/>
            <person name="Larimer J."/>
            <person name="McCowen C."/>
            <person name="Montmayeur A."/>
            <person name="Murphy C."/>
            <person name="Neiman D."/>
            <person name="Pearson M."/>
            <person name="Priest M."/>
            <person name="Roberts A."/>
            <person name="Saif S."/>
            <person name="Shea T."/>
            <person name="Sisk P."/>
            <person name="Sykes S."/>
            <person name="Wortman J."/>
            <person name="Nusbaum C."/>
            <person name="Birren B."/>
        </authorList>
    </citation>
    <scope>NUCLEOTIDE SEQUENCE [LARGE SCALE GENOMIC DNA]</scope>
    <source>
        <strain evidence="1 2">VD154</strain>
    </source>
</reference>